<accession>V4ACC7</accession>
<dbReference type="GO" id="GO:0001940">
    <property type="term" value="C:male pronucleus"/>
    <property type="evidence" value="ECO:0007669"/>
    <property type="project" value="TreeGrafter"/>
</dbReference>
<feature type="region of interest" description="Disordered" evidence="5">
    <location>
        <begin position="198"/>
        <end position="219"/>
    </location>
</feature>
<dbReference type="GO" id="GO:0042393">
    <property type="term" value="F:histone binding"/>
    <property type="evidence" value="ECO:0007669"/>
    <property type="project" value="TreeGrafter"/>
</dbReference>
<dbReference type="OrthoDB" id="186871at2759"/>
<dbReference type="GO" id="GO:0003682">
    <property type="term" value="F:chromatin binding"/>
    <property type="evidence" value="ECO:0007669"/>
    <property type="project" value="TreeGrafter"/>
</dbReference>
<dbReference type="Pfam" id="PF07004">
    <property type="entry name" value="SHIPPO-rpt"/>
    <property type="match status" value="4"/>
</dbReference>
<keyword evidence="3" id="KW-0963">Cytoplasm</keyword>
<organism evidence="6 7">
    <name type="scientific">Lottia gigantea</name>
    <name type="common">Giant owl limpet</name>
    <dbReference type="NCBI Taxonomy" id="225164"/>
    <lineage>
        <taxon>Eukaryota</taxon>
        <taxon>Metazoa</taxon>
        <taxon>Spiralia</taxon>
        <taxon>Lophotrochozoa</taxon>
        <taxon>Mollusca</taxon>
        <taxon>Gastropoda</taxon>
        <taxon>Patellogastropoda</taxon>
        <taxon>Lottioidea</taxon>
        <taxon>Lottiidae</taxon>
        <taxon>Lottia</taxon>
    </lineage>
</organism>
<dbReference type="GO" id="GO:0005737">
    <property type="term" value="C:cytoplasm"/>
    <property type="evidence" value="ECO:0007669"/>
    <property type="project" value="UniProtKB-SubCell"/>
</dbReference>
<dbReference type="EMBL" id="KB201802">
    <property type="protein sequence ID" value="ESO94482.1"/>
    <property type="molecule type" value="Genomic_DNA"/>
</dbReference>
<evidence type="ECO:0000256" key="4">
    <source>
        <dbReference type="ARBA" id="ARBA00023242"/>
    </source>
</evidence>
<dbReference type="PANTHER" id="PTHR35678:SF1">
    <property type="entry name" value="PROTEIN STPG4"/>
    <property type="match status" value="1"/>
</dbReference>
<evidence type="ECO:0008006" key="8">
    <source>
        <dbReference type="Google" id="ProtNLM"/>
    </source>
</evidence>
<dbReference type="GeneID" id="20231580"/>
<name>V4ACC7_LOTGI</name>
<reference evidence="6 7" key="1">
    <citation type="journal article" date="2013" name="Nature">
        <title>Insights into bilaterian evolution from three spiralian genomes.</title>
        <authorList>
            <person name="Simakov O."/>
            <person name="Marletaz F."/>
            <person name="Cho S.J."/>
            <person name="Edsinger-Gonzales E."/>
            <person name="Havlak P."/>
            <person name="Hellsten U."/>
            <person name="Kuo D.H."/>
            <person name="Larsson T."/>
            <person name="Lv J."/>
            <person name="Arendt D."/>
            <person name="Savage R."/>
            <person name="Osoegawa K."/>
            <person name="de Jong P."/>
            <person name="Grimwood J."/>
            <person name="Chapman J.A."/>
            <person name="Shapiro H."/>
            <person name="Aerts A."/>
            <person name="Otillar R.P."/>
            <person name="Terry A.Y."/>
            <person name="Boore J.L."/>
            <person name="Grigoriev I.V."/>
            <person name="Lindberg D.R."/>
            <person name="Seaver E.C."/>
            <person name="Weisblat D.A."/>
            <person name="Putnam N.H."/>
            <person name="Rokhsar D.S."/>
        </authorList>
    </citation>
    <scope>NUCLEOTIDE SEQUENCE [LARGE SCALE GENOMIC DNA]</scope>
</reference>
<evidence type="ECO:0000256" key="2">
    <source>
        <dbReference type="ARBA" id="ARBA00004496"/>
    </source>
</evidence>
<comment type="subcellular location">
    <subcellularLocation>
        <location evidence="2">Cytoplasm</location>
    </subcellularLocation>
    <subcellularLocation>
        <location evidence="1">Nucleus</location>
    </subcellularLocation>
</comment>
<dbReference type="CTD" id="20231580"/>
<gene>
    <name evidence="6" type="ORF">LOTGIDRAFT_118149</name>
</gene>
<sequence length="321" mass="35484">MFVIIVGHGVVAANSSIPTKYQTIVTDNSDKKGFTCKAKRFQSTTLSENPGPCNYIGHDNFDKESNSFSKKGTGSFASKSKRQIRYEMSNGPGPGIYGLPDMLSSRQDFNRSGSTSTFQKPIAQTQLNKKGNPAPNLYQVGNLLLRRKSNNICGDAAFKSKTRRDIIDVKESKRMPAPWQYNVKDDILYSNPKIPESSFKSRTTRNIMSSPSKNPGPGAYFPAGGQEYPERTIFPRKHYLCISAPAMPLPKTPPLPGPGSYELVDFEGYPKHYMSGSAFVSTTSRWTNITDAEQSPGPAQYKPAFPGKQTFIYNASGKWIC</sequence>
<evidence type="ECO:0000256" key="3">
    <source>
        <dbReference type="ARBA" id="ARBA00022490"/>
    </source>
</evidence>
<keyword evidence="7" id="KW-1185">Reference proteome</keyword>
<dbReference type="HOGENOM" id="CLU_071847_0_0_1"/>
<evidence type="ECO:0000313" key="7">
    <source>
        <dbReference type="Proteomes" id="UP000030746"/>
    </source>
</evidence>
<dbReference type="InterPro" id="IPR010736">
    <property type="entry name" value="SHIPPO-rpt"/>
</dbReference>
<dbReference type="OMA" id="GQYENPI"/>
<evidence type="ECO:0000256" key="5">
    <source>
        <dbReference type="SAM" id="MobiDB-lite"/>
    </source>
</evidence>
<protein>
    <recommendedName>
        <fullName evidence="8">O(6)-methylguanine-induced apoptosis 2</fullName>
    </recommendedName>
</protein>
<dbReference type="GO" id="GO:0001939">
    <property type="term" value="C:female pronucleus"/>
    <property type="evidence" value="ECO:0007669"/>
    <property type="project" value="TreeGrafter"/>
</dbReference>
<dbReference type="GO" id="GO:0044727">
    <property type="term" value="P:epigenetic programing of male pronucleus"/>
    <property type="evidence" value="ECO:0007669"/>
    <property type="project" value="TreeGrafter"/>
</dbReference>
<evidence type="ECO:0000313" key="6">
    <source>
        <dbReference type="EMBL" id="ESO94482.1"/>
    </source>
</evidence>
<dbReference type="AlphaFoldDB" id="V4ACC7"/>
<feature type="compositionally biased region" description="Polar residues" evidence="5">
    <location>
        <begin position="198"/>
        <end position="213"/>
    </location>
</feature>
<dbReference type="PANTHER" id="PTHR35678">
    <property type="entry name" value="PROTEIN STPG4"/>
    <property type="match status" value="1"/>
</dbReference>
<dbReference type="KEGG" id="lgi:LOTGIDRAFT_118149"/>
<dbReference type="GO" id="GO:0042585">
    <property type="term" value="C:germinal vesicle"/>
    <property type="evidence" value="ECO:0007669"/>
    <property type="project" value="TreeGrafter"/>
</dbReference>
<evidence type="ECO:0000256" key="1">
    <source>
        <dbReference type="ARBA" id="ARBA00004123"/>
    </source>
</evidence>
<dbReference type="RefSeq" id="XP_009054766.1">
    <property type="nucleotide sequence ID" value="XM_009056518.1"/>
</dbReference>
<keyword evidence="4" id="KW-0539">Nucleus</keyword>
<dbReference type="Proteomes" id="UP000030746">
    <property type="component" value="Unassembled WGS sequence"/>
</dbReference>
<proteinExistence type="predicted"/>